<sequence length="74" mass="7604">MGKTTMKTASSILQTIALGALLAAQVHGAITMPGVRQALRIIGNQTSPVFCNSGNQVMTAGYSGTNAELLEPCP</sequence>
<evidence type="ECO:0000313" key="2">
    <source>
        <dbReference type="Proteomes" id="UP000306441"/>
    </source>
</evidence>
<proteinExistence type="predicted"/>
<dbReference type="EMBL" id="SSNY01000010">
    <property type="protein sequence ID" value="THF55708.1"/>
    <property type="molecule type" value="Genomic_DNA"/>
</dbReference>
<name>A0ABY2Q3N7_9HYPH</name>
<dbReference type="Proteomes" id="UP000306441">
    <property type="component" value="Unassembled WGS sequence"/>
</dbReference>
<reference evidence="1 2" key="1">
    <citation type="submission" date="2019-04" db="EMBL/GenBank/DDBJ databases">
        <title>Mesorhizobium composti sp. nov., isolated from compost.</title>
        <authorList>
            <person name="Lin S.-Y."/>
            <person name="Hameed A."/>
            <person name="Hsieh Y.-T."/>
            <person name="Young C.-C."/>
        </authorList>
    </citation>
    <scope>NUCLEOTIDE SEQUENCE [LARGE SCALE GENOMIC DNA]</scope>
    <source>
        <strain evidence="1 2">CC-YTH430</strain>
    </source>
</reference>
<comment type="caution">
    <text evidence="1">The sequence shown here is derived from an EMBL/GenBank/DDBJ whole genome shotgun (WGS) entry which is preliminary data.</text>
</comment>
<dbReference type="RefSeq" id="WP_136359259.1">
    <property type="nucleotide sequence ID" value="NZ_SSNY01000010.1"/>
</dbReference>
<keyword evidence="2" id="KW-1185">Reference proteome</keyword>
<organism evidence="1 2">
    <name type="scientific">Ollibium composti</name>
    <dbReference type="NCBI Taxonomy" id="2675109"/>
    <lineage>
        <taxon>Bacteria</taxon>
        <taxon>Pseudomonadati</taxon>
        <taxon>Pseudomonadota</taxon>
        <taxon>Alphaproteobacteria</taxon>
        <taxon>Hyphomicrobiales</taxon>
        <taxon>Phyllobacteriaceae</taxon>
        <taxon>Ollibium</taxon>
    </lineage>
</organism>
<gene>
    <name evidence="1" type="ORF">E6C48_16650</name>
</gene>
<accession>A0ABY2Q3N7</accession>
<protein>
    <submittedName>
        <fullName evidence="1">Uncharacterized protein</fullName>
    </submittedName>
</protein>
<evidence type="ECO:0000313" key="1">
    <source>
        <dbReference type="EMBL" id="THF55708.1"/>
    </source>
</evidence>